<dbReference type="PANTHER" id="PTHR22683">
    <property type="entry name" value="SPORULATION PROTEIN RELATED"/>
    <property type="match status" value="1"/>
</dbReference>
<reference evidence="7" key="1">
    <citation type="submission" date="2018-09" db="EMBL/GenBank/DDBJ databases">
        <authorList>
            <person name="Zhu H."/>
        </authorList>
    </citation>
    <scope>NUCLEOTIDE SEQUENCE [LARGE SCALE GENOMIC DNA]</scope>
    <source>
        <strain evidence="7">K1W22B-1</strain>
    </source>
</reference>
<feature type="region of interest" description="Disordered" evidence="4">
    <location>
        <begin position="451"/>
        <end position="494"/>
    </location>
</feature>
<dbReference type="Gene3D" id="3.40.50.300">
    <property type="entry name" value="P-loop containing nucleotide triphosphate hydrolases"/>
    <property type="match status" value="1"/>
</dbReference>
<dbReference type="PROSITE" id="PS50901">
    <property type="entry name" value="FTSK"/>
    <property type="match status" value="1"/>
</dbReference>
<evidence type="ECO:0000256" key="3">
    <source>
        <dbReference type="PROSITE-ProRule" id="PRU00289"/>
    </source>
</evidence>
<name>A0A3A5HCP1_9ACTN</name>
<dbReference type="OrthoDB" id="3217500at2"/>
<organism evidence="6 7">
    <name type="scientific">Nocardioides cavernaquae</name>
    <dbReference type="NCBI Taxonomy" id="2321396"/>
    <lineage>
        <taxon>Bacteria</taxon>
        <taxon>Bacillati</taxon>
        <taxon>Actinomycetota</taxon>
        <taxon>Actinomycetes</taxon>
        <taxon>Propionibacteriales</taxon>
        <taxon>Nocardioidaceae</taxon>
        <taxon>Nocardioides</taxon>
    </lineage>
</organism>
<evidence type="ECO:0000256" key="2">
    <source>
        <dbReference type="ARBA" id="ARBA00022840"/>
    </source>
</evidence>
<feature type="compositionally biased region" description="Basic and acidic residues" evidence="4">
    <location>
        <begin position="475"/>
        <end position="486"/>
    </location>
</feature>
<accession>A0A3A5HCP1</accession>
<evidence type="ECO:0000313" key="7">
    <source>
        <dbReference type="Proteomes" id="UP000276542"/>
    </source>
</evidence>
<dbReference type="InterPro" id="IPR002543">
    <property type="entry name" value="FtsK_dom"/>
</dbReference>
<feature type="binding site" evidence="3">
    <location>
        <begin position="224"/>
        <end position="231"/>
    </location>
    <ligand>
        <name>ATP</name>
        <dbReference type="ChEBI" id="CHEBI:30616"/>
    </ligand>
</feature>
<keyword evidence="6" id="KW-0131">Cell cycle</keyword>
<evidence type="ECO:0000256" key="1">
    <source>
        <dbReference type="ARBA" id="ARBA00022741"/>
    </source>
</evidence>
<keyword evidence="7" id="KW-1185">Reference proteome</keyword>
<dbReference type="InterPro" id="IPR027417">
    <property type="entry name" value="P-loop_NTPase"/>
</dbReference>
<gene>
    <name evidence="6" type="ORF">D4739_05940</name>
</gene>
<dbReference type="Pfam" id="PF01580">
    <property type="entry name" value="FtsK_SpoIIIE"/>
    <property type="match status" value="1"/>
</dbReference>
<dbReference type="RefSeq" id="WP_120059709.1">
    <property type="nucleotide sequence ID" value="NZ_QYRP01000002.1"/>
</dbReference>
<sequence length="494" mass="53334">MRSPAWFARWAGRHRRWVGVWLFLAVVALGLGSTNAAAPFLAAGLAPGLLATLWHAASPVSYERWCSGPLRRWRWRRRVRRSWKDLAASCGLSGSVAVVKRRDGKRVTEHQVVVPRLRRVRTRGHLLEVTIRARAGQTTEDLDDAAPRLASTLAAVAYRTRPVSGGASGCTTVIELVMADALTTHATAVEPEPRAVCDQVRLGRAQGGGEWSLTIRGRHTLVAGCSGAGKGSVLWGICCGLAPAVRADVVRLWGVDLKRGVELAMGSGLFSAHAYTPVDALGVLKTLMTVIDERGAAMAGTTRLHQPVVGDPLHVLVIDELAALTAYADSSIRRDAERLLSEILTQGRALGVVVVACVQDPRKDVVTMRGLFTQTVALRLRSGDETVMVLGDGMTRVAPAHRISPTFPGTAWVVDDTGAADRVRADYWPDDLIRDLATRYRTDVRIDVAPPRTTDPLNAEFGEAAAPRARKPRTPRSDRESIRLVKDPVGGGAS</sequence>
<proteinExistence type="predicted"/>
<feature type="domain" description="FtsK" evidence="5">
    <location>
        <begin position="208"/>
        <end position="387"/>
    </location>
</feature>
<dbReference type="SUPFAM" id="SSF52540">
    <property type="entry name" value="P-loop containing nucleoside triphosphate hydrolases"/>
    <property type="match status" value="1"/>
</dbReference>
<dbReference type="EMBL" id="QYRP01000002">
    <property type="protein sequence ID" value="RJS45810.1"/>
    <property type="molecule type" value="Genomic_DNA"/>
</dbReference>
<evidence type="ECO:0000259" key="5">
    <source>
        <dbReference type="PROSITE" id="PS50901"/>
    </source>
</evidence>
<evidence type="ECO:0000313" key="6">
    <source>
        <dbReference type="EMBL" id="RJS45810.1"/>
    </source>
</evidence>
<dbReference type="Proteomes" id="UP000276542">
    <property type="component" value="Unassembled WGS sequence"/>
</dbReference>
<evidence type="ECO:0000256" key="4">
    <source>
        <dbReference type="SAM" id="MobiDB-lite"/>
    </source>
</evidence>
<dbReference type="PANTHER" id="PTHR22683:SF41">
    <property type="entry name" value="DNA TRANSLOCASE FTSK"/>
    <property type="match status" value="1"/>
</dbReference>
<comment type="caution">
    <text evidence="6">The sequence shown here is derived from an EMBL/GenBank/DDBJ whole genome shotgun (WGS) entry which is preliminary data.</text>
</comment>
<dbReference type="GO" id="GO:0003677">
    <property type="term" value="F:DNA binding"/>
    <property type="evidence" value="ECO:0007669"/>
    <property type="project" value="InterPro"/>
</dbReference>
<keyword evidence="2 3" id="KW-0067">ATP-binding</keyword>
<dbReference type="GO" id="GO:0005524">
    <property type="term" value="F:ATP binding"/>
    <property type="evidence" value="ECO:0007669"/>
    <property type="project" value="UniProtKB-UniRule"/>
</dbReference>
<dbReference type="AlphaFoldDB" id="A0A3A5HCP1"/>
<protein>
    <submittedName>
        <fullName evidence="6">Cell division protein FtsK</fullName>
    </submittedName>
</protein>
<keyword evidence="6" id="KW-0132">Cell division</keyword>
<dbReference type="InterPro" id="IPR050206">
    <property type="entry name" value="FtsK/SpoIIIE/SftA"/>
</dbReference>
<keyword evidence="1 3" id="KW-0547">Nucleotide-binding</keyword>
<dbReference type="GO" id="GO:0051301">
    <property type="term" value="P:cell division"/>
    <property type="evidence" value="ECO:0007669"/>
    <property type="project" value="UniProtKB-KW"/>
</dbReference>